<dbReference type="Pfam" id="PF13302">
    <property type="entry name" value="Acetyltransf_3"/>
    <property type="match status" value="1"/>
</dbReference>
<dbReference type="SUPFAM" id="SSF55729">
    <property type="entry name" value="Acyl-CoA N-acyltransferases (Nat)"/>
    <property type="match status" value="1"/>
</dbReference>
<evidence type="ECO:0000313" key="5">
    <source>
        <dbReference type="EMBL" id="MBC8755094.1"/>
    </source>
</evidence>
<dbReference type="Gene3D" id="3.40.630.30">
    <property type="match status" value="1"/>
</dbReference>
<evidence type="ECO:0000313" key="6">
    <source>
        <dbReference type="Proteomes" id="UP000619238"/>
    </source>
</evidence>
<dbReference type="InterPro" id="IPR016181">
    <property type="entry name" value="Acyl_CoA_acyltransferase"/>
</dbReference>
<dbReference type="PANTHER" id="PTHR43792:SF8">
    <property type="entry name" value="[RIBOSOMAL PROTEIN US5]-ALANINE N-ACETYLTRANSFERASE"/>
    <property type="match status" value="1"/>
</dbReference>
<gene>
    <name evidence="5" type="ORF">H2O64_10450</name>
</gene>
<dbReference type="InterPro" id="IPR051531">
    <property type="entry name" value="N-acetyltransferase"/>
</dbReference>
<dbReference type="RefSeq" id="WP_187562140.1">
    <property type="nucleotide sequence ID" value="NZ_JACGWS010000005.1"/>
</dbReference>
<comment type="caution">
    <text evidence="5">The sequence shown here is derived from an EMBL/GenBank/DDBJ whole genome shotgun (WGS) entry which is preliminary data.</text>
</comment>
<evidence type="ECO:0000256" key="3">
    <source>
        <dbReference type="ARBA" id="ARBA00038502"/>
    </source>
</evidence>
<evidence type="ECO:0000259" key="4">
    <source>
        <dbReference type="PROSITE" id="PS51186"/>
    </source>
</evidence>
<dbReference type="Proteomes" id="UP000619238">
    <property type="component" value="Unassembled WGS sequence"/>
</dbReference>
<reference evidence="5 6" key="1">
    <citation type="submission" date="2020-07" db="EMBL/GenBank/DDBJ databases">
        <title>Description of Kordia aestuariivivens sp. nov., isolated from a tidal flat.</title>
        <authorList>
            <person name="Park S."/>
            <person name="Yoon J.-H."/>
        </authorList>
    </citation>
    <scope>NUCLEOTIDE SEQUENCE [LARGE SCALE GENOMIC DNA]</scope>
    <source>
        <strain evidence="5 6">YSTF-M3</strain>
    </source>
</reference>
<protein>
    <submittedName>
        <fullName evidence="5">GNAT family N-acetyltransferase</fullName>
    </submittedName>
</protein>
<comment type="similarity">
    <text evidence="3">Belongs to the acetyltransferase family. RimJ subfamily.</text>
</comment>
<accession>A0ABR7Q955</accession>
<keyword evidence="1" id="KW-0808">Transferase</keyword>
<organism evidence="5 6">
    <name type="scientific">Kordia aestuariivivens</name>
    <dbReference type="NCBI Taxonomy" id="2759037"/>
    <lineage>
        <taxon>Bacteria</taxon>
        <taxon>Pseudomonadati</taxon>
        <taxon>Bacteroidota</taxon>
        <taxon>Flavobacteriia</taxon>
        <taxon>Flavobacteriales</taxon>
        <taxon>Flavobacteriaceae</taxon>
        <taxon>Kordia</taxon>
    </lineage>
</organism>
<keyword evidence="2" id="KW-0012">Acyltransferase</keyword>
<keyword evidence="6" id="KW-1185">Reference proteome</keyword>
<evidence type="ECO:0000256" key="1">
    <source>
        <dbReference type="ARBA" id="ARBA00022679"/>
    </source>
</evidence>
<feature type="domain" description="N-acetyltransferase" evidence="4">
    <location>
        <begin position="11"/>
        <end position="179"/>
    </location>
</feature>
<sequence length="182" mass="20921">MTKLEIVTERLTLRLIKSSDLNSVHELHSFPEVDAYNTLGIPTNISETNKIVQGWIADQQQSEIENYIFAIEHTSNGEFIGLFGFKLGNKKYKRAEIWYKIHPKFWKKGFATEAVKAILDFGFETLKLHRIEAGCSVHNIGSIKVLEKVGMIREGRGREVLPLKSGWSDCFEYSILEMDERK</sequence>
<evidence type="ECO:0000256" key="2">
    <source>
        <dbReference type="ARBA" id="ARBA00023315"/>
    </source>
</evidence>
<dbReference type="InterPro" id="IPR000182">
    <property type="entry name" value="GNAT_dom"/>
</dbReference>
<proteinExistence type="inferred from homology"/>
<name>A0ABR7Q955_9FLAO</name>
<dbReference type="EMBL" id="JACGWS010000005">
    <property type="protein sequence ID" value="MBC8755094.1"/>
    <property type="molecule type" value="Genomic_DNA"/>
</dbReference>
<dbReference type="PANTHER" id="PTHR43792">
    <property type="entry name" value="GNAT FAMILY, PUTATIVE (AFU_ORTHOLOGUE AFUA_3G00765)-RELATED-RELATED"/>
    <property type="match status" value="1"/>
</dbReference>
<dbReference type="PROSITE" id="PS51186">
    <property type="entry name" value="GNAT"/>
    <property type="match status" value="1"/>
</dbReference>